<reference evidence="1 2" key="1">
    <citation type="submission" date="2023-01" db="EMBL/GenBank/DDBJ databases">
        <authorList>
            <person name="Kreplak J."/>
        </authorList>
    </citation>
    <scope>NUCLEOTIDE SEQUENCE [LARGE SCALE GENOMIC DNA]</scope>
</reference>
<proteinExistence type="predicted"/>
<organism evidence="1 2">
    <name type="scientific">Vicia faba</name>
    <name type="common">Broad bean</name>
    <name type="synonym">Faba vulgaris</name>
    <dbReference type="NCBI Taxonomy" id="3906"/>
    <lineage>
        <taxon>Eukaryota</taxon>
        <taxon>Viridiplantae</taxon>
        <taxon>Streptophyta</taxon>
        <taxon>Embryophyta</taxon>
        <taxon>Tracheophyta</taxon>
        <taxon>Spermatophyta</taxon>
        <taxon>Magnoliopsida</taxon>
        <taxon>eudicotyledons</taxon>
        <taxon>Gunneridae</taxon>
        <taxon>Pentapetalae</taxon>
        <taxon>rosids</taxon>
        <taxon>fabids</taxon>
        <taxon>Fabales</taxon>
        <taxon>Fabaceae</taxon>
        <taxon>Papilionoideae</taxon>
        <taxon>50 kb inversion clade</taxon>
        <taxon>NPAAA clade</taxon>
        <taxon>Hologalegina</taxon>
        <taxon>IRL clade</taxon>
        <taxon>Fabeae</taxon>
        <taxon>Vicia</taxon>
    </lineage>
</organism>
<accession>A0AAV1A5U5</accession>
<dbReference type="AlphaFoldDB" id="A0AAV1A5U5"/>
<keyword evidence="2" id="KW-1185">Reference proteome</keyword>
<evidence type="ECO:0000313" key="1">
    <source>
        <dbReference type="EMBL" id="CAI8605314.1"/>
    </source>
</evidence>
<protein>
    <submittedName>
        <fullName evidence="1">Uncharacterized protein</fullName>
    </submittedName>
</protein>
<evidence type="ECO:0000313" key="2">
    <source>
        <dbReference type="Proteomes" id="UP001157006"/>
    </source>
</evidence>
<name>A0AAV1A5U5_VICFA</name>
<dbReference type="EMBL" id="OX451738">
    <property type="protein sequence ID" value="CAI8605314.1"/>
    <property type="molecule type" value="Genomic_DNA"/>
</dbReference>
<dbReference type="Proteomes" id="UP001157006">
    <property type="component" value="Chromosome 3"/>
</dbReference>
<sequence>MPAAPAVVPLEEMETKTELMLEDFITGEDEELWEVEEESWEKRDEDEDGALWFWFDTITGFFRHFDHQHSQEPVFFPGSTRVFFEAATEEFKSCNISPDIQFMSRLTTLQATCV</sequence>
<gene>
    <name evidence="1" type="ORF">VFH_III177240</name>
</gene>